<comment type="subunit">
    <text evidence="2">Homotrimer.</text>
</comment>
<dbReference type="KEGG" id="nnu:104596145"/>
<dbReference type="FunCoup" id="A0A1U8A1J3">
    <property type="interactions" value="375"/>
</dbReference>
<evidence type="ECO:0000313" key="14">
    <source>
        <dbReference type="RefSeq" id="XP_010255485.1"/>
    </source>
</evidence>
<evidence type="ECO:0000256" key="8">
    <source>
        <dbReference type="ARBA" id="ARBA00023242"/>
    </source>
</evidence>
<evidence type="ECO:0000256" key="6">
    <source>
        <dbReference type="ARBA" id="ARBA00023125"/>
    </source>
</evidence>
<feature type="coiled-coil region" evidence="10">
    <location>
        <begin position="169"/>
        <end position="196"/>
    </location>
</feature>
<keyword evidence="3" id="KW-0597">Phosphoprotein</keyword>
<dbReference type="eggNOG" id="KOG0627">
    <property type="taxonomic scope" value="Eukaryota"/>
</dbReference>
<reference evidence="14" key="1">
    <citation type="submission" date="2025-08" db="UniProtKB">
        <authorList>
            <consortium name="RefSeq"/>
        </authorList>
    </citation>
    <scope>IDENTIFICATION</scope>
</reference>
<protein>
    <submittedName>
        <fullName evidence="14">Heat stress transcription factor B-2b-like</fullName>
    </submittedName>
</protein>
<dbReference type="RefSeq" id="XP_010255485.1">
    <property type="nucleotide sequence ID" value="XM_010257183.2"/>
</dbReference>
<organism evidence="13 14">
    <name type="scientific">Nelumbo nucifera</name>
    <name type="common">Sacred lotus</name>
    <dbReference type="NCBI Taxonomy" id="4432"/>
    <lineage>
        <taxon>Eukaryota</taxon>
        <taxon>Viridiplantae</taxon>
        <taxon>Streptophyta</taxon>
        <taxon>Embryophyta</taxon>
        <taxon>Tracheophyta</taxon>
        <taxon>Spermatophyta</taxon>
        <taxon>Magnoliopsida</taxon>
        <taxon>Proteales</taxon>
        <taxon>Nelumbonaceae</taxon>
        <taxon>Nelumbo</taxon>
    </lineage>
</organism>
<keyword evidence="5" id="KW-0346">Stress response</keyword>
<dbReference type="SMART" id="SM00415">
    <property type="entry name" value="HSF"/>
    <property type="match status" value="1"/>
</dbReference>
<dbReference type="InterPro" id="IPR000232">
    <property type="entry name" value="HSF_DNA-bd"/>
</dbReference>
<keyword evidence="7" id="KW-0804">Transcription</keyword>
<dbReference type="InterPro" id="IPR036388">
    <property type="entry name" value="WH-like_DNA-bd_sf"/>
</dbReference>
<evidence type="ECO:0000313" key="13">
    <source>
        <dbReference type="Proteomes" id="UP000189703"/>
    </source>
</evidence>
<comment type="subcellular location">
    <subcellularLocation>
        <location evidence="1">Nucleus</location>
    </subcellularLocation>
</comment>
<dbReference type="GeneID" id="104596145"/>
<evidence type="ECO:0000256" key="5">
    <source>
        <dbReference type="ARBA" id="ARBA00023016"/>
    </source>
</evidence>
<dbReference type="PANTHER" id="PTHR10015">
    <property type="entry name" value="HEAT SHOCK TRANSCRIPTION FACTOR"/>
    <property type="match status" value="1"/>
</dbReference>
<feature type="region of interest" description="Disordered" evidence="11">
    <location>
        <begin position="137"/>
        <end position="158"/>
    </location>
</feature>
<evidence type="ECO:0000256" key="7">
    <source>
        <dbReference type="ARBA" id="ARBA00023163"/>
    </source>
</evidence>
<keyword evidence="4" id="KW-0805">Transcription regulation</keyword>
<dbReference type="InParanoid" id="A0A1U8A1J3"/>
<sequence>MAPPPVEQMGESTAGDGQRSLPTPFLTKTYQLVDDPSIDDVISWNEDGSTFIVWRPAEFARDLLPKYFKHNNFSSFVRQLNTYGFRKIVPDRWEFANDCFRRGEKKLLCDIHRRKISPAVTAAAVTTTAFPVVRAGSPTNSSDEQVVTSTSPPSNVPATACRATSCNSAAELLDENERLRKENMHLKHELTQLKNLCNSILVLMTKYANSQQENCSFLAEKPPLDLLPVKRISEDSDADTLVGQSRVKTEEEISPRLFGVPIGVKRARGCEEEEEQEEQQQQQQQQLQPPGPEAEPWDQQKSENQNHSWLKIPI</sequence>
<keyword evidence="10" id="KW-0175">Coiled coil</keyword>
<keyword evidence="13" id="KW-1185">Reference proteome</keyword>
<keyword evidence="8" id="KW-0539">Nucleus</keyword>
<dbReference type="FunFam" id="1.10.10.10:FF:000037">
    <property type="entry name" value="Heat stress transcription factor B-4"/>
    <property type="match status" value="1"/>
</dbReference>
<dbReference type="OrthoDB" id="60033at2759"/>
<gene>
    <name evidence="14" type="primary">LOC104596145</name>
</gene>
<feature type="domain" description="HSF-type DNA-binding" evidence="12">
    <location>
        <begin position="64"/>
        <end position="88"/>
    </location>
</feature>
<dbReference type="STRING" id="4432.A0A1U8A1J3"/>
<evidence type="ECO:0000259" key="12">
    <source>
        <dbReference type="PROSITE" id="PS00434"/>
    </source>
</evidence>
<feature type="region of interest" description="Disordered" evidence="11">
    <location>
        <begin position="264"/>
        <end position="314"/>
    </location>
</feature>
<dbReference type="PANTHER" id="PTHR10015:SF169">
    <property type="entry name" value="HEAT STRESS TRANSCRIPTION FACTOR B-2B"/>
    <property type="match status" value="1"/>
</dbReference>
<dbReference type="GO" id="GO:0003700">
    <property type="term" value="F:DNA-binding transcription factor activity"/>
    <property type="evidence" value="ECO:0000318"/>
    <property type="project" value="GO_Central"/>
</dbReference>
<dbReference type="Gene3D" id="1.10.10.10">
    <property type="entry name" value="Winged helix-like DNA-binding domain superfamily/Winged helix DNA-binding domain"/>
    <property type="match status" value="1"/>
</dbReference>
<accession>A0A1U8A1J3</accession>
<dbReference type="Pfam" id="PF00447">
    <property type="entry name" value="HSF_DNA-bind"/>
    <property type="match status" value="1"/>
</dbReference>
<dbReference type="PROSITE" id="PS00434">
    <property type="entry name" value="HSF_DOMAIN"/>
    <property type="match status" value="1"/>
</dbReference>
<name>A0A1U8A1J3_NELNU</name>
<keyword evidence="6" id="KW-0238">DNA-binding</keyword>
<proteinExistence type="inferred from homology"/>
<evidence type="ECO:0000256" key="4">
    <source>
        <dbReference type="ARBA" id="ARBA00023015"/>
    </source>
</evidence>
<evidence type="ECO:0000256" key="11">
    <source>
        <dbReference type="SAM" id="MobiDB-lite"/>
    </source>
</evidence>
<dbReference type="PRINTS" id="PR00056">
    <property type="entry name" value="HSFDOMAIN"/>
</dbReference>
<dbReference type="InterPro" id="IPR036390">
    <property type="entry name" value="WH_DNA-bd_sf"/>
</dbReference>
<dbReference type="GO" id="GO:0005634">
    <property type="term" value="C:nucleus"/>
    <property type="evidence" value="ECO:0000318"/>
    <property type="project" value="GO_Central"/>
</dbReference>
<feature type="region of interest" description="Disordered" evidence="11">
    <location>
        <begin position="1"/>
        <end position="21"/>
    </location>
</feature>
<dbReference type="GO" id="GO:0043565">
    <property type="term" value="F:sequence-specific DNA binding"/>
    <property type="evidence" value="ECO:0007669"/>
    <property type="project" value="InterPro"/>
</dbReference>
<dbReference type="Proteomes" id="UP000189703">
    <property type="component" value="Unplaced"/>
</dbReference>
<evidence type="ECO:0000256" key="2">
    <source>
        <dbReference type="ARBA" id="ARBA00011233"/>
    </source>
</evidence>
<evidence type="ECO:0000256" key="3">
    <source>
        <dbReference type="ARBA" id="ARBA00022553"/>
    </source>
</evidence>
<comment type="similarity">
    <text evidence="9">Belongs to the HSF family.</text>
</comment>
<evidence type="ECO:0000256" key="9">
    <source>
        <dbReference type="RuleBase" id="RU004020"/>
    </source>
</evidence>
<evidence type="ECO:0000256" key="10">
    <source>
        <dbReference type="SAM" id="Coils"/>
    </source>
</evidence>
<dbReference type="AlphaFoldDB" id="A0A1U8A1J3"/>
<evidence type="ECO:0000256" key="1">
    <source>
        <dbReference type="ARBA" id="ARBA00004123"/>
    </source>
</evidence>
<dbReference type="OMA" id="MSEAIMA"/>
<dbReference type="SUPFAM" id="SSF46785">
    <property type="entry name" value="Winged helix' DNA-binding domain"/>
    <property type="match status" value="1"/>
</dbReference>